<name>A0A9W6Y0S8_9STRA</name>
<sequence>MLASMMYWTKLDGTSRAKCVPNSYFLQAEVILDAMTKKDTTPSKWPPLDDSTVELFSLSSDEHGDPQDQDYDDAAERAASAPVVQGDVTMLDVESDEDETIPPPRLPSTIKRARSSTDSSTGETATYLSKASSLPATAVQSQRVPPSKKRKSRADCRHLAFRNLASGGIPSTIQDGEPRTLAKQQEEVDEDEPGRNQWWSCMEEQRLAHIAANLKAKLVPAHERDLISAAGLGRDFVR</sequence>
<gene>
    <name evidence="2" type="ORF">Pfra01_001946600</name>
</gene>
<dbReference type="OrthoDB" id="88877at2759"/>
<keyword evidence="3" id="KW-1185">Reference proteome</keyword>
<reference evidence="2" key="1">
    <citation type="submission" date="2023-04" db="EMBL/GenBank/DDBJ databases">
        <title>Phytophthora fragariaefolia NBRC 109709.</title>
        <authorList>
            <person name="Ichikawa N."/>
            <person name="Sato H."/>
            <person name="Tonouchi N."/>
        </authorList>
    </citation>
    <scope>NUCLEOTIDE SEQUENCE</scope>
    <source>
        <strain evidence="2">NBRC 109709</strain>
    </source>
</reference>
<dbReference type="Proteomes" id="UP001165121">
    <property type="component" value="Unassembled WGS sequence"/>
</dbReference>
<evidence type="ECO:0000256" key="1">
    <source>
        <dbReference type="SAM" id="MobiDB-lite"/>
    </source>
</evidence>
<dbReference type="EMBL" id="BSXT01002515">
    <property type="protein sequence ID" value="GMF49340.1"/>
    <property type="molecule type" value="Genomic_DNA"/>
</dbReference>
<accession>A0A9W6Y0S8</accession>
<evidence type="ECO:0000313" key="2">
    <source>
        <dbReference type="EMBL" id="GMF49340.1"/>
    </source>
</evidence>
<feature type="compositionally biased region" description="Polar residues" evidence="1">
    <location>
        <begin position="116"/>
        <end position="144"/>
    </location>
</feature>
<proteinExistence type="predicted"/>
<protein>
    <submittedName>
        <fullName evidence="2">Unnamed protein product</fullName>
    </submittedName>
</protein>
<evidence type="ECO:0000313" key="3">
    <source>
        <dbReference type="Proteomes" id="UP001165121"/>
    </source>
</evidence>
<comment type="caution">
    <text evidence="2">The sequence shown here is derived from an EMBL/GenBank/DDBJ whole genome shotgun (WGS) entry which is preliminary data.</text>
</comment>
<feature type="region of interest" description="Disordered" evidence="1">
    <location>
        <begin position="92"/>
        <end position="153"/>
    </location>
</feature>
<dbReference type="AlphaFoldDB" id="A0A9W6Y0S8"/>
<organism evidence="2 3">
    <name type="scientific">Phytophthora fragariaefolia</name>
    <dbReference type="NCBI Taxonomy" id="1490495"/>
    <lineage>
        <taxon>Eukaryota</taxon>
        <taxon>Sar</taxon>
        <taxon>Stramenopiles</taxon>
        <taxon>Oomycota</taxon>
        <taxon>Peronosporomycetes</taxon>
        <taxon>Peronosporales</taxon>
        <taxon>Peronosporaceae</taxon>
        <taxon>Phytophthora</taxon>
    </lineage>
</organism>